<evidence type="ECO:0000313" key="2">
    <source>
        <dbReference type="EMBL" id="GAX02534.1"/>
    </source>
</evidence>
<dbReference type="Proteomes" id="UP000198430">
    <property type="component" value="Unassembled WGS sequence"/>
</dbReference>
<proteinExistence type="predicted"/>
<gene>
    <name evidence="2" type="ORF">IWT140_00131</name>
</gene>
<comment type="caution">
    <text evidence="2">The sequence shown here is derived from an EMBL/GenBank/DDBJ whole genome shotgun (WGS) entry which is preliminary data.</text>
</comment>
<name>A0A1Z5IL94_9LACO</name>
<protein>
    <submittedName>
        <fullName evidence="2">Uncharacterized protein</fullName>
    </submittedName>
</protein>
<organism evidence="2 3">
    <name type="scientific">Secundilactobacillus pentosiphilus</name>
    <dbReference type="NCBI Taxonomy" id="1714682"/>
    <lineage>
        <taxon>Bacteria</taxon>
        <taxon>Bacillati</taxon>
        <taxon>Bacillota</taxon>
        <taxon>Bacilli</taxon>
        <taxon>Lactobacillales</taxon>
        <taxon>Lactobacillaceae</taxon>
        <taxon>Secundilactobacillus</taxon>
    </lineage>
</organism>
<accession>A0A1Z5IL94</accession>
<dbReference type="RefSeq" id="WP_179211565.1">
    <property type="nucleotide sequence ID" value="NZ_BCMH01000001.1"/>
</dbReference>
<evidence type="ECO:0000313" key="3">
    <source>
        <dbReference type="Proteomes" id="UP000198430"/>
    </source>
</evidence>
<reference evidence="2 3" key="1">
    <citation type="submission" date="2015-11" db="EMBL/GenBank/DDBJ databases">
        <title>Draft genome sequences of new species of the genus Lactobacillus isolated from orchardgrass silage.</title>
        <authorList>
            <person name="Tohno M."/>
            <person name="Tanizawa Y."/>
            <person name="Arita M."/>
        </authorList>
    </citation>
    <scope>NUCLEOTIDE SEQUENCE [LARGE SCALE GENOMIC DNA]</scope>
    <source>
        <strain evidence="2 3">IWT140</strain>
    </source>
</reference>
<keyword evidence="1" id="KW-0812">Transmembrane</keyword>
<evidence type="ECO:0000256" key="1">
    <source>
        <dbReference type="SAM" id="Phobius"/>
    </source>
</evidence>
<dbReference type="AlphaFoldDB" id="A0A1Z5IL94"/>
<keyword evidence="1" id="KW-1133">Transmembrane helix</keyword>
<dbReference type="EMBL" id="BCMH01000001">
    <property type="protein sequence ID" value="GAX02534.1"/>
    <property type="molecule type" value="Genomic_DNA"/>
</dbReference>
<feature type="transmembrane region" description="Helical" evidence="1">
    <location>
        <begin position="16"/>
        <end position="36"/>
    </location>
</feature>
<keyword evidence="1" id="KW-0472">Membrane</keyword>
<keyword evidence="3" id="KW-1185">Reference proteome</keyword>
<sequence length="155" mass="17472">MQVFNELGDIDVIKRFKNYIIIGFVAVIALIGMSALSQSASAHSKYTTTPTSLRGKWVSKTQYVVISKYEFSVSSYKHGKKSNDTWSVSGKRKTSSGYRLSVSKKSKSGYYRLGIAKGESGWPLKRTHHKGKTALVTFGWNPMTQKVIHSYFYKK</sequence>